<dbReference type="Gene3D" id="3.30.420.80">
    <property type="entry name" value="Ribosomal protein S11"/>
    <property type="match status" value="1"/>
</dbReference>
<evidence type="ECO:0000313" key="6">
    <source>
        <dbReference type="Proteomes" id="UP001212841"/>
    </source>
</evidence>
<feature type="compositionally biased region" description="Low complexity" evidence="4">
    <location>
        <begin position="48"/>
        <end position="64"/>
    </location>
</feature>
<dbReference type="SUPFAM" id="SSF53137">
    <property type="entry name" value="Translational machinery components"/>
    <property type="match status" value="1"/>
</dbReference>
<evidence type="ECO:0000256" key="1">
    <source>
        <dbReference type="ARBA" id="ARBA00006194"/>
    </source>
</evidence>
<keyword evidence="2" id="KW-0689">Ribosomal protein</keyword>
<dbReference type="PANTHER" id="PTHR11759">
    <property type="entry name" value="40S RIBOSOMAL PROTEIN S14/30S RIBOSOMAL PROTEIN S11"/>
    <property type="match status" value="1"/>
</dbReference>
<dbReference type="GO" id="GO:0003735">
    <property type="term" value="F:structural constituent of ribosome"/>
    <property type="evidence" value="ECO:0007669"/>
    <property type="project" value="InterPro"/>
</dbReference>
<dbReference type="GO" id="GO:0005840">
    <property type="term" value="C:ribosome"/>
    <property type="evidence" value="ECO:0007669"/>
    <property type="project" value="UniProtKB-KW"/>
</dbReference>
<dbReference type="HAMAP" id="MF_01310">
    <property type="entry name" value="Ribosomal_uS11"/>
    <property type="match status" value="1"/>
</dbReference>
<dbReference type="InterPro" id="IPR036967">
    <property type="entry name" value="Ribosomal_uS11_sf"/>
</dbReference>
<evidence type="ECO:0000313" key="5">
    <source>
        <dbReference type="EMBL" id="KAJ3053890.1"/>
    </source>
</evidence>
<evidence type="ECO:0000256" key="3">
    <source>
        <dbReference type="ARBA" id="ARBA00023274"/>
    </source>
</evidence>
<dbReference type="GO" id="GO:1990904">
    <property type="term" value="C:ribonucleoprotein complex"/>
    <property type="evidence" value="ECO:0007669"/>
    <property type="project" value="UniProtKB-KW"/>
</dbReference>
<feature type="region of interest" description="Disordered" evidence="4">
    <location>
        <begin position="101"/>
        <end position="124"/>
    </location>
</feature>
<feature type="compositionally biased region" description="Polar residues" evidence="4">
    <location>
        <begin position="19"/>
        <end position="47"/>
    </location>
</feature>
<reference evidence="5" key="1">
    <citation type="submission" date="2020-05" db="EMBL/GenBank/DDBJ databases">
        <title>Phylogenomic resolution of chytrid fungi.</title>
        <authorList>
            <person name="Stajich J.E."/>
            <person name="Amses K."/>
            <person name="Simmons R."/>
            <person name="Seto K."/>
            <person name="Myers J."/>
            <person name="Bonds A."/>
            <person name="Quandt C.A."/>
            <person name="Barry K."/>
            <person name="Liu P."/>
            <person name="Grigoriev I."/>
            <person name="Longcore J.E."/>
            <person name="James T.Y."/>
        </authorList>
    </citation>
    <scope>NUCLEOTIDE SEQUENCE</scope>
    <source>
        <strain evidence="5">JEL0318</strain>
    </source>
</reference>
<dbReference type="GO" id="GO:0006412">
    <property type="term" value="P:translation"/>
    <property type="evidence" value="ECO:0007669"/>
    <property type="project" value="InterPro"/>
</dbReference>
<sequence length="268" mass="28786">MSAKQSCLNAWRRHAISSRPCSQPSSLYLQSSKRQFAAPTDSNGANGSSPKSTPSTKPSSPSPTLNLFDIPAPIKKSADNSDILQMFKNILDKDTSIKRSSSLNLPSNSATPPSPQSPFSSQSAKLPPVADLFIAEREKPFVVNVNAGRNNTMCNITNPEGNVLTWSSAGVAGLKKAARGTSDAGYQAVYALTERAMKVNVKKLSKMHAGTDIVQGVQRGVHLRLKGFGPGRDQAFRALMAAGWNISRITDLTGIRHGGCRPRKARRL</sequence>
<dbReference type="Proteomes" id="UP001212841">
    <property type="component" value="Unassembled WGS sequence"/>
</dbReference>
<dbReference type="InterPro" id="IPR001971">
    <property type="entry name" value="Ribosomal_uS11"/>
</dbReference>
<organism evidence="5 6">
    <name type="scientific">Rhizophlyctis rosea</name>
    <dbReference type="NCBI Taxonomy" id="64517"/>
    <lineage>
        <taxon>Eukaryota</taxon>
        <taxon>Fungi</taxon>
        <taxon>Fungi incertae sedis</taxon>
        <taxon>Chytridiomycota</taxon>
        <taxon>Chytridiomycota incertae sedis</taxon>
        <taxon>Chytridiomycetes</taxon>
        <taxon>Rhizophlyctidales</taxon>
        <taxon>Rhizophlyctidaceae</taxon>
        <taxon>Rhizophlyctis</taxon>
    </lineage>
</organism>
<gene>
    <name evidence="5" type="ORF">HK097_003128</name>
</gene>
<accession>A0AAD5SI18</accession>
<evidence type="ECO:0000256" key="2">
    <source>
        <dbReference type="ARBA" id="ARBA00022980"/>
    </source>
</evidence>
<dbReference type="Pfam" id="PF00411">
    <property type="entry name" value="Ribosomal_S11"/>
    <property type="match status" value="1"/>
</dbReference>
<comment type="similarity">
    <text evidence="1">Belongs to the universal ribosomal protein uS11 family.</text>
</comment>
<dbReference type="AlphaFoldDB" id="A0AAD5SI18"/>
<proteinExistence type="inferred from homology"/>
<comment type="caution">
    <text evidence="5">The sequence shown here is derived from an EMBL/GenBank/DDBJ whole genome shotgun (WGS) entry which is preliminary data.</text>
</comment>
<evidence type="ECO:0000256" key="4">
    <source>
        <dbReference type="SAM" id="MobiDB-lite"/>
    </source>
</evidence>
<feature type="region of interest" description="Disordered" evidence="4">
    <location>
        <begin position="18"/>
        <end position="70"/>
    </location>
</feature>
<dbReference type="EMBL" id="JADGJD010000172">
    <property type="protein sequence ID" value="KAJ3053890.1"/>
    <property type="molecule type" value="Genomic_DNA"/>
</dbReference>
<keyword evidence="6" id="KW-1185">Reference proteome</keyword>
<feature type="compositionally biased region" description="Polar residues" evidence="4">
    <location>
        <begin position="101"/>
        <end position="111"/>
    </location>
</feature>
<keyword evidence="3" id="KW-0687">Ribonucleoprotein</keyword>
<protein>
    <submittedName>
        <fullName evidence="5">Uncharacterized protein</fullName>
    </submittedName>
</protein>
<name>A0AAD5SI18_9FUNG</name>